<evidence type="ECO:0000256" key="5">
    <source>
        <dbReference type="ARBA" id="ARBA00023235"/>
    </source>
</evidence>
<keyword evidence="3" id="KW-0732">Signal</keyword>
<evidence type="ECO:0000256" key="7">
    <source>
        <dbReference type="SAM" id="MobiDB-lite"/>
    </source>
</evidence>
<feature type="region of interest" description="Disordered" evidence="7">
    <location>
        <begin position="1"/>
        <end position="64"/>
    </location>
</feature>
<comment type="catalytic activity">
    <reaction evidence="1">
        <text>[protein]-peptidylproline (omega=180) = [protein]-peptidylproline (omega=0)</text>
        <dbReference type="Rhea" id="RHEA:16237"/>
        <dbReference type="Rhea" id="RHEA-COMP:10747"/>
        <dbReference type="Rhea" id="RHEA-COMP:10748"/>
        <dbReference type="ChEBI" id="CHEBI:83833"/>
        <dbReference type="ChEBI" id="CHEBI:83834"/>
        <dbReference type="EC" id="5.2.1.8"/>
    </reaction>
</comment>
<organism evidence="9 10">
    <name type="scientific">Paenibacillus algicola</name>
    <dbReference type="NCBI Taxonomy" id="2565926"/>
    <lineage>
        <taxon>Bacteria</taxon>
        <taxon>Bacillati</taxon>
        <taxon>Bacillota</taxon>
        <taxon>Bacilli</taxon>
        <taxon>Bacillales</taxon>
        <taxon>Paenibacillaceae</taxon>
        <taxon>Paenibacillus</taxon>
    </lineage>
</organism>
<dbReference type="Gene3D" id="1.10.4030.10">
    <property type="entry name" value="Porin chaperone SurA, peptide-binding domain"/>
    <property type="match status" value="1"/>
</dbReference>
<dbReference type="InterPro" id="IPR050245">
    <property type="entry name" value="PrsA_foldase"/>
</dbReference>
<dbReference type="GO" id="GO:0003755">
    <property type="term" value="F:peptidyl-prolyl cis-trans isomerase activity"/>
    <property type="evidence" value="ECO:0007669"/>
    <property type="project" value="UniProtKB-KW"/>
</dbReference>
<keyword evidence="5 6" id="KW-0413">Isomerase</keyword>
<dbReference type="InterPro" id="IPR000297">
    <property type="entry name" value="PPIase_PpiC"/>
</dbReference>
<feature type="region of interest" description="Disordered" evidence="7">
    <location>
        <begin position="353"/>
        <end position="378"/>
    </location>
</feature>
<evidence type="ECO:0000256" key="6">
    <source>
        <dbReference type="PROSITE-ProRule" id="PRU00278"/>
    </source>
</evidence>
<dbReference type="RefSeq" id="WP_138226238.1">
    <property type="nucleotide sequence ID" value="NZ_CP040396.1"/>
</dbReference>
<keyword evidence="10" id="KW-1185">Reference proteome</keyword>
<dbReference type="InterPro" id="IPR046357">
    <property type="entry name" value="PPIase_dom_sf"/>
</dbReference>
<evidence type="ECO:0000313" key="9">
    <source>
        <dbReference type="EMBL" id="QCT03348.1"/>
    </source>
</evidence>
<evidence type="ECO:0000256" key="1">
    <source>
        <dbReference type="ARBA" id="ARBA00000971"/>
    </source>
</evidence>
<evidence type="ECO:0000256" key="4">
    <source>
        <dbReference type="ARBA" id="ARBA00023110"/>
    </source>
</evidence>
<dbReference type="SUPFAM" id="SSF109998">
    <property type="entry name" value="Triger factor/SurA peptide-binding domain-like"/>
    <property type="match status" value="1"/>
</dbReference>
<dbReference type="Proteomes" id="UP000300879">
    <property type="component" value="Chromosome"/>
</dbReference>
<dbReference type="PROSITE" id="PS50198">
    <property type="entry name" value="PPIC_PPIASE_2"/>
    <property type="match status" value="1"/>
</dbReference>
<protein>
    <recommendedName>
        <fullName evidence="2">peptidylprolyl isomerase</fullName>
        <ecNumber evidence="2">5.2.1.8</ecNumber>
    </recommendedName>
</protein>
<dbReference type="KEGG" id="palo:E6C60_2636"/>
<evidence type="ECO:0000256" key="2">
    <source>
        <dbReference type="ARBA" id="ARBA00013194"/>
    </source>
</evidence>
<dbReference type="PANTHER" id="PTHR47245:SF1">
    <property type="entry name" value="FOLDASE PROTEIN PRSA"/>
    <property type="match status" value="1"/>
</dbReference>
<dbReference type="EC" id="5.2.1.8" evidence="2"/>
<evidence type="ECO:0000259" key="8">
    <source>
        <dbReference type="PROSITE" id="PS50198"/>
    </source>
</evidence>
<dbReference type="AlphaFoldDB" id="A0A4P8XLI5"/>
<accession>A0A4P8XLI5</accession>
<feature type="compositionally biased region" description="Basic and acidic residues" evidence="7">
    <location>
        <begin position="31"/>
        <end position="41"/>
    </location>
</feature>
<dbReference type="OrthoDB" id="14196at2"/>
<sequence length="378" mass="41425">MKENESQSSLGGQNEENLEQEQKPVSSVEEQELHEVRRAEADGSQEAISSQPVQEEARAGGNGGGGKGWMVASIVLAAALIVVLIVRPFEKDTSSEPVASVNNVAITKQDLYDSLVEAGGEMTLDSLITEEIINQEVAKQSIEVTDAEVTAEIESLKSMFKSEEEFNNVLMQNGLTLDILKEQSMEQLKMKKLLGDKINVTEDEVKQMFDQVKDNFSSPEQVRASHILVETEEEAKAVIKQLDEGADFAAIAAEKNEDATKDKGGDLGFFQEVGQMDPAFSEAAFKLEKGTYSKEPVESSFGFHIILVTDRTEAVNPTLEDKQEALRTQLETSQAMQQSETYIQELKGKAKITNTLEKAEEPAAEESPAAEQPSDSTK</sequence>
<feature type="domain" description="PpiC" evidence="8">
    <location>
        <begin position="219"/>
        <end position="310"/>
    </location>
</feature>
<dbReference type="SUPFAM" id="SSF54534">
    <property type="entry name" value="FKBP-like"/>
    <property type="match status" value="1"/>
</dbReference>
<name>A0A4P8XLI5_9BACL</name>
<gene>
    <name evidence="9" type="ORF">E6C60_2636</name>
</gene>
<dbReference type="Pfam" id="PF13624">
    <property type="entry name" value="SurA_N_3"/>
    <property type="match status" value="1"/>
</dbReference>
<dbReference type="Pfam" id="PF13145">
    <property type="entry name" value="Rotamase_2"/>
    <property type="match status" value="1"/>
</dbReference>
<dbReference type="PANTHER" id="PTHR47245">
    <property type="entry name" value="PEPTIDYLPROLYL ISOMERASE"/>
    <property type="match status" value="1"/>
</dbReference>
<keyword evidence="4 6" id="KW-0697">Rotamase</keyword>
<evidence type="ECO:0000256" key="3">
    <source>
        <dbReference type="ARBA" id="ARBA00022729"/>
    </source>
</evidence>
<dbReference type="InterPro" id="IPR027304">
    <property type="entry name" value="Trigger_fact/SurA_dom_sf"/>
</dbReference>
<dbReference type="Gene3D" id="3.10.50.40">
    <property type="match status" value="1"/>
</dbReference>
<reference evidence="9 10" key="1">
    <citation type="submission" date="2019-05" db="EMBL/GenBank/DDBJ databases">
        <authorList>
            <person name="Chen C."/>
        </authorList>
    </citation>
    <scope>NUCLEOTIDE SEQUENCE [LARGE SCALE GENOMIC DNA]</scope>
    <source>
        <strain evidence="9 10">HB172198</strain>
    </source>
</reference>
<proteinExistence type="predicted"/>
<evidence type="ECO:0000313" key="10">
    <source>
        <dbReference type="Proteomes" id="UP000300879"/>
    </source>
</evidence>
<dbReference type="EMBL" id="CP040396">
    <property type="protein sequence ID" value="QCT03348.1"/>
    <property type="molecule type" value="Genomic_DNA"/>
</dbReference>